<dbReference type="RefSeq" id="WP_341582168.1">
    <property type="nucleotide sequence ID" value="NZ_CP101118.1"/>
</dbReference>
<dbReference type="SMART" id="SM00987">
    <property type="entry name" value="UreE_C"/>
    <property type="match status" value="1"/>
</dbReference>
<dbReference type="InterPro" id="IPR005122">
    <property type="entry name" value="Uracil-DNA_glycosylase-like"/>
</dbReference>
<dbReference type="Proteomes" id="UP001475781">
    <property type="component" value="Chromosome"/>
</dbReference>
<dbReference type="EMBL" id="CP101118">
    <property type="protein sequence ID" value="WZF89491.1"/>
    <property type="molecule type" value="Genomic_DNA"/>
</dbReference>
<protein>
    <submittedName>
        <fullName evidence="2">Uracil-DNA glycosylase family protein</fullName>
    </submittedName>
</protein>
<dbReference type="InterPro" id="IPR036895">
    <property type="entry name" value="Uracil-DNA_glycosylase-like_sf"/>
</dbReference>
<reference evidence="2 3" key="1">
    <citation type="submission" date="2022-07" db="EMBL/GenBank/DDBJ databases">
        <title>A copper resistant bacterium isolated from sediment samples of deep sea hydrothermal areas.</title>
        <authorList>
            <person name="Zeng X."/>
        </authorList>
    </citation>
    <scope>NUCLEOTIDE SEQUENCE [LARGE SCALE GENOMIC DNA]</scope>
    <source>
        <strain evidence="3">CuT 6</strain>
    </source>
</reference>
<name>A0ABZ2W441_9GAMM</name>
<dbReference type="SMART" id="SM00986">
    <property type="entry name" value="UDG"/>
    <property type="match status" value="1"/>
</dbReference>
<dbReference type="Pfam" id="PF03167">
    <property type="entry name" value="UDG"/>
    <property type="match status" value="1"/>
</dbReference>
<evidence type="ECO:0000259" key="1">
    <source>
        <dbReference type="SMART" id="SM00986"/>
    </source>
</evidence>
<keyword evidence="3" id="KW-1185">Reference proteome</keyword>
<dbReference type="PANTHER" id="PTHR42160:SF1">
    <property type="entry name" value="URACIL-DNA GLYCOSYLASE SUPERFAMILY PROTEIN"/>
    <property type="match status" value="1"/>
</dbReference>
<organism evidence="2 3">
    <name type="scientific">Marinobacter metalliresistant</name>
    <dbReference type="NCBI Taxonomy" id="2961995"/>
    <lineage>
        <taxon>Bacteria</taxon>
        <taxon>Pseudomonadati</taxon>
        <taxon>Pseudomonadota</taxon>
        <taxon>Gammaproteobacteria</taxon>
        <taxon>Pseudomonadales</taxon>
        <taxon>Marinobacteraceae</taxon>
        <taxon>Marinobacter</taxon>
    </lineage>
</organism>
<dbReference type="SUPFAM" id="SSF52141">
    <property type="entry name" value="Uracil-DNA glycosylase-like"/>
    <property type="match status" value="1"/>
</dbReference>
<feature type="domain" description="Uracil-DNA glycosylase-like" evidence="1">
    <location>
        <begin position="34"/>
        <end position="190"/>
    </location>
</feature>
<dbReference type="PANTHER" id="PTHR42160">
    <property type="entry name" value="URACIL-DNA GLYCOSYLASE SUPERFAMILY PROTEIN"/>
    <property type="match status" value="1"/>
</dbReference>
<proteinExistence type="predicted"/>
<gene>
    <name evidence="2" type="ORF">NLK58_04590</name>
</gene>
<accession>A0ABZ2W441</accession>
<dbReference type="CDD" id="cd10033">
    <property type="entry name" value="UDG_like"/>
    <property type="match status" value="1"/>
</dbReference>
<dbReference type="Gene3D" id="3.40.470.10">
    <property type="entry name" value="Uracil-DNA glycosylase-like domain"/>
    <property type="match status" value="1"/>
</dbReference>
<dbReference type="InterPro" id="IPR047124">
    <property type="entry name" value="HI_0220.2"/>
</dbReference>
<sequence>MSDNLSQLSFDNLVRRVRACTICQEALPHKPRPVIQISESARILVVGQAPGRRVHETGLPFNDPSGDRLRQWMGITRDTFYDEQKLAILPMGFCYPGTGKSGDLPPRPECAPAWREALLDRLPDIGLTLVIGQYAHAWHLANSRKSVTANVQHWREYWPGVLPMPHPSPRNNLWLRRNPWFESEVVPELQRRVARLLEPGPATSQLP</sequence>
<evidence type="ECO:0000313" key="2">
    <source>
        <dbReference type="EMBL" id="WZF89491.1"/>
    </source>
</evidence>
<evidence type="ECO:0000313" key="3">
    <source>
        <dbReference type="Proteomes" id="UP001475781"/>
    </source>
</evidence>